<accession>A0A3S9VYL1</accession>
<feature type="domain" description="FecR protein" evidence="2">
    <location>
        <begin position="177"/>
        <end position="269"/>
    </location>
</feature>
<organism evidence="4 5">
    <name type="scientific">Butyricimonas faecalis</name>
    <dbReference type="NCBI Taxonomy" id="2093856"/>
    <lineage>
        <taxon>Bacteria</taxon>
        <taxon>Pseudomonadati</taxon>
        <taxon>Bacteroidota</taxon>
        <taxon>Bacteroidia</taxon>
        <taxon>Bacteroidales</taxon>
        <taxon>Odoribacteraceae</taxon>
        <taxon>Butyricimonas</taxon>
    </lineage>
</organism>
<name>A0A3S9VYL1_9BACT</name>
<keyword evidence="1" id="KW-0472">Membrane</keyword>
<dbReference type="PANTHER" id="PTHR30273:SF2">
    <property type="entry name" value="PROTEIN FECR"/>
    <property type="match status" value="1"/>
</dbReference>
<dbReference type="EMBL" id="CP032819">
    <property type="protein sequence ID" value="AZS31627.1"/>
    <property type="molecule type" value="Genomic_DNA"/>
</dbReference>
<dbReference type="RefSeq" id="WP_106624057.1">
    <property type="nucleotide sequence ID" value="NZ_CP032819.1"/>
</dbReference>
<dbReference type="InterPro" id="IPR006860">
    <property type="entry name" value="FecR"/>
</dbReference>
<dbReference type="Gene3D" id="3.55.50.30">
    <property type="match status" value="1"/>
</dbReference>
<keyword evidence="1" id="KW-1133">Transmembrane helix</keyword>
<keyword evidence="1" id="KW-0812">Transmembrane</keyword>
<dbReference type="AlphaFoldDB" id="A0A3S9VYL1"/>
<gene>
    <name evidence="4" type="ORF">D8S85_20115</name>
</gene>
<dbReference type="Proteomes" id="UP000270673">
    <property type="component" value="Chromosome"/>
</dbReference>
<dbReference type="PANTHER" id="PTHR30273">
    <property type="entry name" value="PERIPLASMIC SIGNAL SENSOR AND SIGMA FACTOR ACTIVATOR FECR-RELATED"/>
    <property type="match status" value="1"/>
</dbReference>
<dbReference type="InterPro" id="IPR012373">
    <property type="entry name" value="Ferrdict_sens_TM"/>
</dbReference>
<feature type="domain" description="Protein FecR C-terminal" evidence="3">
    <location>
        <begin position="312"/>
        <end position="381"/>
    </location>
</feature>
<evidence type="ECO:0000259" key="3">
    <source>
        <dbReference type="Pfam" id="PF16344"/>
    </source>
</evidence>
<dbReference type="PIRSF" id="PIRSF018266">
    <property type="entry name" value="FecR"/>
    <property type="match status" value="1"/>
</dbReference>
<dbReference type="OrthoDB" id="710640at2"/>
<dbReference type="InterPro" id="IPR032508">
    <property type="entry name" value="FecR_C"/>
</dbReference>
<dbReference type="FunFam" id="2.60.120.1440:FF:000001">
    <property type="entry name" value="Putative anti-sigma factor"/>
    <property type="match status" value="1"/>
</dbReference>
<dbReference type="Gene3D" id="2.60.120.1440">
    <property type="match status" value="1"/>
</dbReference>
<evidence type="ECO:0000313" key="4">
    <source>
        <dbReference type="EMBL" id="AZS31627.1"/>
    </source>
</evidence>
<dbReference type="GO" id="GO:0016989">
    <property type="term" value="F:sigma factor antagonist activity"/>
    <property type="evidence" value="ECO:0007669"/>
    <property type="project" value="TreeGrafter"/>
</dbReference>
<evidence type="ECO:0000313" key="5">
    <source>
        <dbReference type="Proteomes" id="UP000270673"/>
    </source>
</evidence>
<protein>
    <submittedName>
        <fullName evidence="4">FecR family protein</fullName>
    </submittedName>
</protein>
<proteinExistence type="predicted"/>
<feature type="transmembrane region" description="Helical" evidence="1">
    <location>
        <begin position="88"/>
        <end position="109"/>
    </location>
</feature>
<evidence type="ECO:0000259" key="2">
    <source>
        <dbReference type="Pfam" id="PF04773"/>
    </source>
</evidence>
<reference evidence="4 5" key="1">
    <citation type="submission" date="2018-10" db="EMBL/GenBank/DDBJ databases">
        <title>Butyricimonas faecalis sp. nov., isolated from human faeces and emended description of the genus Butyricimonas.</title>
        <authorList>
            <person name="Le Roy T."/>
            <person name="Van der Smissen P."/>
            <person name="Paquot A."/>
            <person name="Delzenne N."/>
            <person name="Muccioli G."/>
            <person name="Collet J.-F."/>
            <person name="Cani P.D."/>
        </authorList>
    </citation>
    <scope>NUCLEOTIDE SEQUENCE [LARGE SCALE GENOMIC DNA]</scope>
    <source>
        <strain evidence="4 5">H184</strain>
    </source>
</reference>
<dbReference type="Pfam" id="PF04773">
    <property type="entry name" value="FecR"/>
    <property type="match status" value="1"/>
</dbReference>
<evidence type="ECO:0000256" key="1">
    <source>
        <dbReference type="SAM" id="Phobius"/>
    </source>
</evidence>
<dbReference type="KEGG" id="buy:D8S85_20115"/>
<dbReference type="Pfam" id="PF16344">
    <property type="entry name" value="FecR_C"/>
    <property type="match status" value="1"/>
</dbReference>
<keyword evidence="5" id="KW-1185">Reference proteome</keyword>
<sequence>MGTQIEETIKRAIQIGNYLTGKGDGKESPVSLSEKGEEPSDEKIVREVLSKQNVENCLEQYQRLNAGLEQDWKKWQATRKRHVRVIRYRVISVAATIALLLAIGFYWFYSGKTSTLPVRAAQIQAGSFKATLYTGDNKVIEIKENMQAVLSQDSSAVVNHNELKHTETTGMPITNTLVIPKGGEFAIVLADGTKIWLNADTRLKYPTFFSGDTREVELEGEAYFEVQHDEKMPFIVKTSKSDIRVYGTSFNVKAYPDDSYQKTTLEEGSIGLRVNDQEFKLVPNQQAVLNTANEVNIIKINARQQSVWRHGRFLFDNENLEDIMAQLARWYDVNIFFTGAKVKNLHFSGEIDRYEDIERVLHMIELTTNISFTINGKTITITLE</sequence>